<dbReference type="Gene3D" id="3.40.1450.10">
    <property type="entry name" value="BPG-independent phosphoglycerate mutase, domain B"/>
    <property type="match status" value="1"/>
</dbReference>
<feature type="binding site" evidence="9 13">
    <location>
        <position position="62"/>
    </location>
    <ligand>
        <name>Mn(2+)</name>
        <dbReference type="ChEBI" id="CHEBI:29035"/>
        <label>2</label>
    </ligand>
</feature>
<evidence type="ECO:0000259" key="14">
    <source>
        <dbReference type="Pfam" id="PF01676"/>
    </source>
</evidence>
<dbReference type="InterPro" id="IPR036646">
    <property type="entry name" value="PGAM_B_sf"/>
</dbReference>
<dbReference type="GO" id="GO:0006096">
    <property type="term" value="P:glycolytic process"/>
    <property type="evidence" value="ECO:0007669"/>
    <property type="project" value="UniProtKB-UniRule"/>
</dbReference>
<evidence type="ECO:0000259" key="15">
    <source>
        <dbReference type="Pfam" id="PF06415"/>
    </source>
</evidence>
<evidence type="ECO:0000256" key="12">
    <source>
        <dbReference type="PIRSR" id="PIRSR001492-2"/>
    </source>
</evidence>
<dbReference type="KEGG" id="parq:DSM112329_01744"/>
<dbReference type="Pfam" id="PF01676">
    <property type="entry name" value="Metalloenzyme"/>
    <property type="match status" value="1"/>
</dbReference>
<feature type="active site" description="Phosphoserine intermediate" evidence="9 11">
    <location>
        <position position="62"/>
    </location>
</feature>
<feature type="domain" description="BPG-independent PGAM N-terminal" evidence="15">
    <location>
        <begin position="82"/>
        <end position="276"/>
    </location>
</feature>
<feature type="binding site" evidence="9 13">
    <location>
        <position position="445"/>
    </location>
    <ligand>
        <name>Mn(2+)</name>
        <dbReference type="ChEBI" id="CHEBI:29035"/>
        <label>1</label>
    </ligand>
</feature>
<comment type="similarity">
    <text evidence="4 9">Belongs to the BPG-independent phosphoglycerate mutase family.</text>
</comment>
<comment type="pathway">
    <text evidence="3 9">Carbohydrate degradation; glycolysis; pyruvate from D-glyceraldehyde 3-phosphate: step 3/5.</text>
</comment>
<feature type="binding site" evidence="9 12">
    <location>
        <position position="184"/>
    </location>
    <ligand>
        <name>substrate</name>
    </ligand>
</feature>
<comment type="catalytic activity">
    <reaction evidence="1 9">
        <text>(2R)-2-phosphoglycerate = (2R)-3-phosphoglycerate</text>
        <dbReference type="Rhea" id="RHEA:15901"/>
        <dbReference type="ChEBI" id="CHEBI:58272"/>
        <dbReference type="ChEBI" id="CHEBI:58289"/>
        <dbReference type="EC" id="5.4.2.12"/>
    </reaction>
</comment>
<dbReference type="RefSeq" id="WP_354701431.1">
    <property type="nucleotide sequence ID" value="NZ_CP114014.1"/>
</dbReference>
<dbReference type="Gene3D" id="3.40.720.10">
    <property type="entry name" value="Alkaline Phosphatase, subunit A"/>
    <property type="match status" value="1"/>
</dbReference>
<evidence type="ECO:0000256" key="3">
    <source>
        <dbReference type="ARBA" id="ARBA00004798"/>
    </source>
</evidence>
<accession>A0AAU7AT85</accession>
<feature type="domain" description="Metalloenzyme" evidence="14">
    <location>
        <begin position="6"/>
        <end position="482"/>
    </location>
</feature>
<proteinExistence type="inferred from homology"/>
<evidence type="ECO:0000313" key="16">
    <source>
        <dbReference type="EMBL" id="XAY04906.1"/>
    </source>
</evidence>
<evidence type="ECO:0000256" key="9">
    <source>
        <dbReference type="HAMAP-Rule" id="MF_01038"/>
    </source>
</evidence>
<feature type="binding site" evidence="9 12">
    <location>
        <begin position="256"/>
        <end position="259"/>
    </location>
    <ligand>
        <name>substrate</name>
    </ligand>
</feature>
<dbReference type="CDD" id="cd16010">
    <property type="entry name" value="iPGM"/>
    <property type="match status" value="1"/>
</dbReference>
<dbReference type="GO" id="GO:0005737">
    <property type="term" value="C:cytoplasm"/>
    <property type="evidence" value="ECO:0007669"/>
    <property type="project" value="InterPro"/>
</dbReference>
<comment type="subunit">
    <text evidence="9">Monomer.</text>
</comment>
<keyword evidence="7 9" id="KW-0464">Manganese</keyword>
<dbReference type="GO" id="GO:0004619">
    <property type="term" value="F:phosphoglycerate mutase activity"/>
    <property type="evidence" value="ECO:0007669"/>
    <property type="project" value="UniProtKB-UniRule"/>
</dbReference>
<feature type="binding site" evidence="9 12">
    <location>
        <position position="119"/>
    </location>
    <ligand>
        <name>substrate</name>
    </ligand>
</feature>
<feature type="binding site" evidence="9 13">
    <location>
        <position position="428"/>
    </location>
    <ligand>
        <name>Mn(2+)</name>
        <dbReference type="ChEBI" id="CHEBI:29035"/>
        <label>2</label>
    </ligand>
</feature>
<dbReference type="PANTHER" id="PTHR31637">
    <property type="entry name" value="2,3-BISPHOSPHOGLYCERATE-INDEPENDENT PHOSPHOGLYCERATE MUTASE"/>
    <property type="match status" value="1"/>
</dbReference>
<dbReference type="Pfam" id="PF06415">
    <property type="entry name" value="iPGM_N"/>
    <property type="match status" value="1"/>
</dbReference>
<feature type="binding site" evidence="9 12">
    <location>
        <position position="318"/>
    </location>
    <ligand>
        <name>substrate</name>
    </ligand>
</feature>
<evidence type="ECO:0000256" key="2">
    <source>
        <dbReference type="ARBA" id="ARBA00002315"/>
    </source>
</evidence>
<name>A0AAU7AT85_9ACTN</name>
<dbReference type="EC" id="5.4.2.12" evidence="9 10"/>
<dbReference type="InterPro" id="IPR005995">
    <property type="entry name" value="Pgm_bpd_ind"/>
</dbReference>
<evidence type="ECO:0000256" key="4">
    <source>
        <dbReference type="ARBA" id="ARBA00008819"/>
    </source>
</evidence>
<evidence type="ECO:0000256" key="11">
    <source>
        <dbReference type="PIRSR" id="PIRSR001492-1"/>
    </source>
</evidence>
<dbReference type="SUPFAM" id="SSF64158">
    <property type="entry name" value="2,3-Bisphosphoglycerate-independent phosphoglycerate mutase, substrate-binding domain"/>
    <property type="match status" value="1"/>
</dbReference>
<reference evidence="16" key="1">
    <citation type="submission" date="2022-12" db="EMBL/GenBank/DDBJ databases">
        <title>Paraconexibacter alkalitolerans sp. nov. and Baekduia alba sp. nov., isolated from soil and emended description of the genera Paraconexibacter (Chun et al., 2020) and Baekduia (An et al., 2020).</title>
        <authorList>
            <person name="Vieira S."/>
            <person name="Huber K.J."/>
            <person name="Geppert A."/>
            <person name="Wolf J."/>
            <person name="Neumann-Schaal M."/>
            <person name="Muesken M."/>
            <person name="Overmann J."/>
        </authorList>
    </citation>
    <scope>NUCLEOTIDE SEQUENCE</scope>
    <source>
        <strain evidence="16">AEG42_29</strain>
    </source>
</reference>
<dbReference type="GO" id="GO:0006007">
    <property type="term" value="P:glucose catabolic process"/>
    <property type="evidence" value="ECO:0007669"/>
    <property type="project" value="InterPro"/>
</dbReference>
<dbReference type="InterPro" id="IPR017850">
    <property type="entry name" value="Alkaline_phosphatase_core_sf"/>
</dbReference>
<evidence type="ECO:0000256" key="1">
    <source>
        <dbReference type="ARBA" id="ARBA00000370"/>
    </source>
</evidence>
<comment type="cofactor">
    <cofactor evidence="9">
        <name>Mn(2+)</name>
        <dbReference type="ChEBI" id="CHEBI:29035"/>
    </cofactor>
    <text evidence="9">Binds 2 manganese ions per subunit.</text>
</comment>
<keyword evidence="8 9" id="KW-0413">Isomerase</keyword>
<evidence type="ECO:0000256" key="8">
    <source>
        <dbReference type="ARBA" id="ARBA00023235"/>
    </source>
</evidence>
<sequence length="494" mass="52178">MSHPSVCLVILDGWGLAPDGPGNAVSLAHTPIFDELWDRYPHTQLTACGRAVGLPDGQMGNSEVGHLNLGAGAVVRQDLTRIDDAVADGTLASNPTLRAAFEGFERVHLMGLVSDGGVHSSDQHLKALIELGGELGVKELVVHAFTDGRDTLPKAGAGFVGEVDAWCAALAPGTDARVGTVIGRYYGMDRDQRAERTGMAVDLLVDGTGAYVADDGADAVQQAYDRDETDEFVAATVVGGESRVRPQDSVLAFNFRPDRMRQITAALAPKVARYTSLTEYDETWDWPVAFGPERPAVTLAQVIAAGGGRQVHAAETEKYPHVTYFFNGGEEQPYEGERREVVPSPRDVATYDLKPEMSARGAADAFLAAWGQDSPQFGVINFANADMVGHTGVIPAAVEAIETVDRCLGDIVLSVQRSGGVLIITADHGNADNMLEPDGSPNTAHSLNPVPLIVTDEDVAPLRSGGVLADVAPTVLELLGIAQPAEMTGVSLLG</sequence>
<feature type="binding site" evidence="9 13">
    <location>
        <position position="390"/>
    </location>
    <ligand>
        <name>Mn(2+)</name>
        <dbReference type="ChEBI" id="CHEBI:29035"/>
        <label>1</label>
    </ligand>
</feature>
<dbReference type="InterPro" id="IPR006124">
    <property type="entry name" value="Metalloenzyme"/>
</dbReference>
<dbReference type="NCBIfam" id="TIGR01307">
    <property type="entry name" value="pgm_bpd_ind"/>
    <property type="match status" value="1"/>
</dbReference>
<dbReference type="FunFam" id="3.40.1450.10:FF:000002">
    <property type="entry name" value="2,3-bisphosphoglycerate-independent phosphoglycerate mutase"/>
    <property type="match status" value="1"/>
</dbReference>
<comment type="function">
    <text evidence="2 9">Catalyzes the interconversion of 2-phosphoglycerate and 3-phosphoglycerate.</text>
</comment>
<evidence type="ECO:0000256" key="10">
    <source>
        <dbReference type="NCBIfam" id="TIGR01307"/>
    </source>
</evidence>
<feature type="binding site" evidence="9 13">
    <location>
        <position position="386"/>
    </location>
    <ligand>
        <name>Mn(2+)</name>
        <dbReference type="ChEBI" id="CHEBI:29035"/>
        <label>1</label>
    </ligand>
</feature>
<keyword evidence="5 9" id="KW-0479">Metal-binding</keyword>
<dbReference type="AlphaFoldDB" id="A0AAU7AT85"/>
<protein>
    <recommendedName>
        <fullName evidence="9 10">2,3-bisphosphoglycerate-independent phosphoglycerate mutase</fullName>
        <shortName evidence="9">BPG-independent PGAM</shortName>
        <shortName evidence="9">Phosphoglyceromutase</shortName>
        <shortName evidence="9">iPGM</shortName>
        <ecNumber evidence="9 10">5.4.2.12</ecNumber>
    </recommendedName>
</protein>
<evidence type="ECO:0000256" key="6">
    <source>
        <dbReference type="ARBA" id="ARBA00023152"/>
    </source>
</evidence>
<feature type="binding site" evidence="9 12">
    <location>
        <position position="190"/>
    </location>
    <ligand>
        <name>substrate</name>
    </ligand>
</feature>
<dbReference type="SUPFAM" id="SSF53649">
    <property type="entry name" value="Alkaline phosphatase-like"/>
    <property type="match status" value="1"/>
</dbReference>
<dbReference type="HAMAP" id="MF_01038">
    <property type="entry name" value="GpmI"/>
    <property type="match status" value="1"/>
</dbReference>
<feature type="binding site" evidence="9 12">
    <location>
        <begin position="149"/>
        <end position="150"/>
    </location>
    <ligand>
        <name>substrate</name>
    </ligand>
</feature>
<feature type="binding site" evidence="9 13">
    <location>
        <position position="427"/>
    </location>
    <ligand>
        <name>Mn(2+)</name>
        <dbReference type="ChEBI" id="CHEBI:29035"/>
        <label>2</label>
    </ligand>
</feature>
<keyword evidence="6 9" id="KW-0324">Glycolysis</keyword>
<gene>
    <name evidence="9 16" type="primary">gpmI</name>
    <name evidence="16" type="ORF">DSM112329_01744</name>
</gene>
<dbReference type="PIRSF" id="PIRSF001492">
    <property type="entry name" value="IPGAM"/>
    <property type="match status" value="1"/>
</dbReference>
<evidence type="ECO:0000256" key="13">
    <source>
        <dbReference type="PIRSR" id="PIRSR001492-3"/>
    </source>
</evidence>
<evidence type="ECO:0000256" key="7">
    <source>
        <dbReference type="ARBA" id="ARBA00023211"/>
    </source>
</evidence>
<dbReference type="InterPro" id="IPR011258">
    <property type="entry name" value="BPG-indep_PGM_N"/>
</dbReference>
<organism evidence="16">
    <name type="scientific">Paraconexibacter sp. AEG42_29</name>
    <dbReference type="NCBI Taxonomy" id="2997339"/>
    <lineage>
        <taxon>Bacteria</taxon>
        <taxon>Bacillati</taxon>
        <taxon>Actinomycetota</taxon>
        <taxon>Thermoleophilia</taxon>
        <taxon>Solirubrobacterales</taxon>
        <taxon>Paraconexibacteraceae</taxon>
        <taxon>Paraconexibacter</taxon>
    </lineage>
</organism>
<dbReference type="PANTHER" id="PTHR31637:SF0">
    <property type="entry name" value="2,3-BISPHOSPHOGLYCERATE-INDEPENDENT PHOSPHOGLYCERATE MUTASE"/>
    <property type="match status" value="1"/>
</dbReference>
<dbReference type="EMBL" id="CP114014">
    <property type="protein sequence ID" value="XAY04906.1"/>
    <property type="molecule type" value="Genomic_DNA"/>
</dbReference>
<feature type="binding site" evidence="9 13">
    <location>
        <position position="12"/>
    </location>
    <ligand>
        <name>Mn(2+)</name>
        <dbReference type="ChEBI" id="CHEBI:29035"/>
        <label>2</label>
    </ligand>
</feature>
<evidence type="ECO:0000256" key="5">
    <source>
        <dbReference type="ARBA" id="ARBA00022723"/>
    </source>
</evidence>
<dbReference type="GO" id="GO:0030145">
    <property type="term" value="F:manganese ion binding"/>
    <property type="evidence" value="ECO:0007669"/>
    <property type="project" value="UniProtKB-UniRule"/>
</dbReference>